<evidence type="ECO:0000256" key="1">
    <source>
        <dbReference type="SAM" id="Phobius"/>
    </source>
</evidence>
<feature type="transmembrane region" description="Helical" evidence="1">
    <location>
        <begin position="12"/>
        <end position="31"/>
    </location>
</feature>
<dbReference type="Proteomes" id="UP000033054">
    <property type="component" value="Chromosome"/>
</dbReference>
<dbReference type="RefSeq" id="WP_046576792.1">
    <property type="nucleotide sequence ID" value="NZ_CP010429.1"/>
</dbReference>
<keyword evidence="1" id="KW-0812">Transmembrane</keyword>
<protein>
    <submittedName>
        <fullName evidence="2">Uncharacterized protein</fullName>
    </submittedName>
</protein>
<name>A0A0E3V9I3_9BACT</name>
<evidence type="ECO:0000313" key="3">
    <source>
        <dbReference type="Proteomes" id="UP000033054"/>
    </source>
</evidence>
<keyword evidence="1" id="KW-1133">Transmembrane helix</keyword>
<reference evidence="2 3" key="1">
    <citation type="journal article" date="2014" name="Curr. Microbiol.">
        <title>Spirosoma radiotolerans sp. nov., a gamma-radiation-resistant bacterium isolated from gamma ray-irradiated soil.</title>
        <authorList>
            <person name="Lee J.J."/>
            <person name="Srinivasan S."/>
            <person name="Lim S."/>
            <person name="Joe M."/>
            <person name="Im S."/>
            <person name="Bae S.I."/>
            <person name="Park K.R."/>
            <person name="Han J.H."/>
            <person name="Park S.H."/>
            <person name="Joo B.M."/>
            <person name="Park S.J."/>
            <person name="Kim M.K."/>
        </authorList>
    </citation>
    <scope>NUCLEOTIDE SEQUENCE [LARGE SCALE GENOMIC DNA]</scope>
    <source>
        <strain evidence="2 3">DG5A</strain>
    </source>
</reference>
<keyword evidence="1" id="KW-0472">Membrane</keyword>
<accession>A0A0E3V9I3</accession>
<dbReference type="OrthoDB" id="1349101at2"/>
<proteinExistence type="predicted"/>
<organism evidence="2 3">
    <name type="scientific">Spirosoma radiotolerans</name>
    <dbReference type="NCBI Taxonomy" id="1379870"/>
    <lineage>
        <taxon>Bacteria</taxon>
        <taxon>Pseudomonadati</taxon>
        <taxon>Bacteroidota</taxon>
        <taxon>Cytophagia</taxon>
        <taxon>Cytophagales</taxon>
        <taxon>Cytophagaceae</taxon>
        <taxon>Spirosoma</taxon>
    </lineage>
</organism>
<keyword evidence="3" id="KW-1185">Reference proteome</keyword>
<sequence length="238" mass="27133">MEEKVLTQLRWLKIYTFTTTAIFSLYLFTAFNPSNAPKRFEEIDVERINVVEKDGTLKMVISNEAKQHPGIVDGKIMAPRKRSAGIIFFNTEGDECGGLVYEGTKKQASLALSIDQYKNDQLMQLQYDEKLDDQQRARSYGLKLWDRPDHFTLGQVVNRLDSLEKLNNETLYKKGLADLEAKRLLGKERLFVGKTYGSETGVFIRDEAGNARIKLYVDKKGEAKFELLDAAGKVLPLR</sequence>
<dbReference type="HOGENOM" id="CLU_100992_0_0_10"/>
<gene>
    <name evidence="2" type="ORF">SD10_22030</name>
</gene>
<dbReference type="AlphaFoldDB" id="A0A0E3V9I3"/>
<dbReference type="PATRIC" id="fig|1379870.5.peg.4768"/>
<dbReference type="KEGG" id="srd:SD10_22030"/>
<evidence type="ECO:0000313" key="2">
    <source>
        <dbReference type="EMBL" id="AKD57171.1"/>
    </source>
</evidence>
<dbReference type="EMBL" id="CP010429">
    <property type="protein sequence ID" value="AKD57171.1"/>
    <property type="molecule type" value="Genomic_DNA"/>
</dbReference>